<reference evidence="3 4" key="1">
    <citation type="submission" date="2018-05" db="EMBL/GenBank/DDBJ databases">
        <title>Genomic Encyclopedia of Type Strains, Phase IV (KMG-IV): sequencing the most valuable type-strain genomes for metagenomic binning, comparative biology and taxonomic classification.</title>
        <authorList>
            <person name="Goeker M."/>
        </authorList>
    </citation>
    <scope>NUCLEOTIDE SEQUENCE [LARGE SCALE GENOMIC DNA]</scope>
    <source>
        <strain evidence="3 4">DSM 6462</strain>
    </source>
</reference>
<dbReference type="AlphaFoldDB" id="A0A2V3TST3"/>
<name>A0A2V3TST3_9HYPH</name>
<dbReference type="GO" id="GO:0003677">
    <property type="term" value="F:DNA binding"/>
    <property type="evidence" value="ECO:0007669"/>
    <property type="project" value="InterPro"/>
</dbReference>
<dbReference type="InterPro" id="IPR002525">
    <property type="entry name" value="Transp_IS110-like_N"/>
</dbReference>
<evidence type="ECO:0000259" key="1">
    <source>
        <dbReference type="Pfam" id="PF01548"/>
    </source>
</evidence>
<dbReference type="InterPro" id="IPR047650">
    <property type="entry name" value="Transpos_IS110"/>
</dbReference>
<evidence type="ECO:0000313" key="3">
    <source>
        <dbReference type="EMBL" id="PXW50947.1"/>
    </source>
</evidence>
<dbReference type="NCBIfam" id="NF033542">
    <property type="entry name" value="transpos_IS110"/>
    <property type="match status" value="1"/>
</dbReference>
<protein>
    <submittedName>
        <fullName evidence="3">Transposase</fullName>
    </submittedName>
</protein>
<evidence type="ECO:0000313" key="4">
    <source>
        <dbReference type="Proteomes" id="UP000248021"/>
    </source>
</evidence>
<dbReference type="GO" id="GO:0006313">
    <property type="term" value="P:DNA transposition"/>
    <property type="evidence" value="ECO:0007669"/>
    <property type="project" value="InterPro"/>
</dbReference>
<feature type="domain" description="Transposase IS110-like N-terminal" evidence="1">
    <location>
        <begin position="10"/>
        <end position="148"/>
    </location>
</feature>
<dbReference type="EMBL" id="QJJK01000022">
    <property type="protein sequence ID" value="PXW50947.1"/>
    <property type="molecule type" value="Genomic_DNA"/>
</dbReference>
<proteinExistence type="predicted"/>
<dbReference type="PANTHER" id="PTHR33055:SF3">
    <property type="entry name" value="PUTATIVE TRANSPOSASE FOR IS117-RELATED"/>
    <property type="match status" value="1"/>
</dbReference>
<keyword evidence="4" id="KW-1185">Reference proteome</keyword>
<dbReference type="Proteomes" id="UP000248021">
    <property type="component" value="Unassembled WGS sequence"/>
</dbReference>
<dbReference type="GO" id="GO:0004803">
    <property type="term" value="F:transposase activity"/>
    <property type="evidence" value="ECO:0007669"/>
    <property type="project" value="InterPro"/>
</dbReference>
<evidence type="ECO:0000259" key="2">
    <source>
        <dbReference type="Pfam" id="PF02371"/>
    </source>
</evidence>
<sequence>MMTKPTVAVLGIDLGKNSCSVAGLDDTGRVVLRRRLSREGVVRLTASMPTCVMAMEACCGAHHLGRVLREQGHEIRLMSPEYIQPYVKAQKNDERDAEAIAEAATRPTMRFVELKSEAQLEMQILHRARTRLVTERTALINQLRALLLERGIIVAKGRSRLEQHLASMLDEGAPAPMALSPRTLLLIEDMRLEWRDLDRRIAALSAEFQVRAREDQLASRLATIPGFGALNATALVAAIGSAETFHRGRDLAAWLGLVPRQVTTGGKPRLLGITKRGNVYLRTLLIHGARAALPSLVDSPTTMGEWLRGLSARAHKNKVIVALAGKLARIAWAVLRSGQGYRKGDMPVIA</sequence>
<organism evidence="3 4">
    <name type="scientific">Chelatococcus asaccharovorans</name>
    <dbReference type="NCBI Taxonomy" id="28210"/>
    <lineage>
        <taxon>Bacteria</taxon>
        <taxon>Pseudomonadati</taxon>
        <taxon>Pseudomonadota</taxon>
        <taxon>Alphaproteobacteria</taxon>
        <taxon>Hyphomicrobiales</taxon>
        <taxon>Chelatococcaceae</taxon>
        <taxon>Chelatococcus</taxon>
    </lineage>
</organism>
<comment type="caution">
    <text evidence="3">The sequence shown here is derived from an EMBL/GenBank/DDBJ whole genome shotgun (WGS) entry which is preliminary data.</text>
</comment>
<dbReference type="PANTHER" id="PTHR33055">
    <property type="entry name" value="TRANSPOSASE FOR INSERTION SEQUENCE ELEMENT IS1111A"/>
    <property type="match status" value="1"/>
</dbReference>
<dbReference type="Pfam" id="PF02371">
    <property type="entry name" value="Transposase_20"/>
    <property type="match status" value="1"/>
</dbReference>
<dbReference type="Pfam" id="PF01548">
    <property type="entry name" value="DEDD_Tnp_IS110"/>
    <property type="match status" value="1"/>
</dbReference>
<dbReference type="InterPro" id="IPR003346">
    <property type="entry name" value="Transposase_20"/>
</dbReference>
<feature type="domain" description="Transposase IS116/IS110/IS902 C-terminal" evidence="2">
    <location>
        <begin position="219"/>
        <end position="293"/>
    </location>
</feature>
<gene>
    <name evidence="3" type="ORF">C7450_12258</name>
</gene>
<accession>A0A2V3TST3</accession>